<organismHost>
    <name type="scientific">Mus musculus</name>
    <name type="common">Mouse</name>
    <dbReference type="NCBI Taxonomy" id="10090"/>
</organismHost>
<proteinExistence type="predicted"/>
<evidence type="ECO:0000313" key="3">
    <source>
        <dbReference type="Proteomes" id="UP000158680"/>
    </source>
</evidence>
<name>A8E1M3_MUHVK</name>
<feature type="compositionally biased region" description="Polar residues" evidence="1">
    <location>
        <begin position="115"/>
        <end position="133"/>
    </location>
</feature>
<reference evidence="2 3" key="2">
    <citation type="journal article" date="2008" name="J. Virol.">
        <title>Laboratory strains of murine cytomegalovirus are genetically similar to but phenotypically distinct from wild strains of virus.</title>
        <authorList>
            <person name="Smith L.M."/>
            <person name="McWhorter A.R."/>
            <person name="Masters L.L."/>
            <person name="Shellam G.R."/>
            <person name="Redwood A.J."/>
        </authorList>
    </citation>
    <scope>NUCLEOTIDE SEQUENCE [LARGE SCALE GENOMIC DNA]</scope>
    <source>
        <strain evidence="2">K181</strain>
    </source>
</reference>
<evidence type="ECO:0000313" key="2">
    <source>
        <dbReference type="EMBL" id="CAP08144.1"/>
    </source>
</evidence>
<dbReference type="Proteomes" id="UP000158680">
    <property type="component" value="Segment"/>
</dbReference>
<evidence type="ECO:0000256" key="1">
    <source>
        <dbReference type="SAM" id="MobiDB-lite"/>
    </source>
</evidence>
<feature type="compositionally biased region" description="Low complexity" evidence="1">
    <location>
        <begin position="69"/>
        <end position="78"/>
    </location>
</feature>
<reference evidence="2 3" key="1">
    <citation type="journal article" date="2005" name="J. Virol.">
        <title>Use of a murine cytomegalovirus K181-derived bacterial artificial chromosome as a vaccine vector for immunocontraception.</title>
        <authorList>
            <person name="Redwood A.J."/>
            <person name="Messerle M."/>
            <person name="Harvey N.L."/>
            <person name="Hardy C.M."/>
            <person name="Kozinowski U.H."/>
            <person name="Lawson M.A."/>
            <person name="Shellam G.R."/>
        </authorList>
    </citation>
    <scope>NUCLEOTIDE SEQUENCE [LARGE SCALE GENOMIC DNA]</scope>
    <source>
        <strain evidence="2">K181</strain>
    </source>
</reference>
<sequence>MATASQQQPPPPPPPPPGAIVPCGHTIPMLRGGGHIELCAIQGHGCLHPPLPLDDNVAAAAANTTETTTITTTATAQTSRRLRGNARIRLNPRPIPRPPAGPHEHHRRRRDQRRSTQQISFMPLQSNDQQSTNTIPEIPRIVVEVVD</sequence>
<gene>
    <name evidence="2" type="primary">m106</name>
</gene>
<organism evidence="2 3">
    <name type="scientific">Murid herpesvirus 1 (strain K181)</name>
    <name type="common">MuHV-1</name>
    <name type="synonym">Mouse cytomegalovirus</name>
    <dbReference type="NCBI Taxonomy" id="69156"/>
    <lineage>
        <taxon>Viruses</taxon>
        <taxon>Duplodnaviria</taxon>
        <taxon>Heunggongvirae</taxon>
        <taxon>Peploviricota</taxon>
        <taxon>Herviviricetes</taxon>
        <taxon>Herpesvirales</taxon>
        <taxon>Orthoherpesviridae</taxon>
        <taxon>Betaherpesvirinae</taxon>
        <taxon>Muromegalovirus</taxon>
        <taxon>Muromegalovirus muridbeta1</taxon>
        <taxon>Murid herpesvirus 1</taxon>
    </lineage>
</organism>
<dbReference type="EMBL" id="AM886412">
    <property type="protein sequence ID" value="CAP08144.1"/>
    <property type="molecule type" value="Genomic_DNA"/>
</dbReference>
<protein>
    <submittedName>
        <fullName evidence="2">M106 protein</fullName>
    </submittedName>
</protein>
<accession>A8E1M3</accession>
<feature type="region of interest" description="Disordered" evidence="1">
    <location>
        <begin position="69"/>
        <end position="133"/>
    </location>
</feature>